<evidence type="ECO:0008006" key="7">
    <source>
        <dbReference type="Google" id="ProtNLM"/>
    </source>
</evidence>
<dbReference type="GO" id="GO:0003713">
    <property type="term" value="F:transcription coactivator activity"/>
    <property type="evidence" value="ECO:0007669"/>
    <property type="project" value="InterPro"/>
</dbReference>
<dbReference type="Proteomes" id="UP001497482">
    <property type="component" value="Chromosome 7"/>
</dbReference>
<dbReference type="Gene3D" id="6.10.250.1060">
    <property type="match status" value="1"/>
</dbReference>
<organism evidence="5 6">
    <name type="scientific">Knipowitschia caucasica</name>
    <name type="common">Caucasian dwarf goby</name>
    <name type="synonym">Pomatoschistus caucasicus</name>
    <dbReference type="NCBI Taxonomy" id="637954"/>
    <lineage>
        <taxon>Eukaryota</taxon>
        <taxon>Metazoa</taxon>
        <taxon>Chordata</taxon>
        <taxon>Craniata</taxon>
        <taxon>Vertebrata</taxon>
        <taxon>Euteleostomi</taxon>
        <taxon>Actinopterygii</taxon>
        <taxon>Neopterygii</taxon>
        <taxon>Teleostei</taxon>
        <taxon>Neoteleostei</taxon>
        <taxon>Acanthomorphata</taxon>
        <taxon>Gobiaria</taxon>
        <taxon>Gobiiformes</taxon>
        <taxon>Gobioidei</taxon>
        <taxon>Gobiidae</taxon>
        <taxon>Gobiinae</taxon>
        <taxon>Knipowitschia</taxon>
    </lineage>
</organism>
<dbReference type="EMBL" id="OZ035829">
    <property type="protein sequence ID" value="CAL1610222.1"/>
    <property type="molecule type" value="Genomic_DNA"/>
</dbReference>
<dbReference type="CDD" id="cd21937">
    <property type="entry name" value="ZIP_MycBP-like"/>
    <property type="match status" value="1"/>
</dbReference>
<feature type="coiled-coil region" evidence="4">
    <location>
        <begin position="62"/>
        <end position="89"/>
    </location>
</feature>
<protein>
    <recommendedName>
        <fullName evidence="7">c-Myc-binding protein</fullName>
    </recommendedName>
</protein>
<evidence type="ECO:0000313" key="6">
    <source>
        <dbReference type="Proteomes" id="UP001497482"/>
    </source>
</evidence>
<evidence type="ECO:0000256" key="2">
    <source>
        <dbReference type="ARBA" id="ARBA00009389"/>
    </source>
</evidence>
<dbReference type="PANTHER" id="PTHR13168:SF0">
    <property type="entry name" value="C-MYC-BINDING PROTEIN"/>
    <property type="match status" value="1"/>
</dbReference>
<dbReference type="InterPro" id="IPR026060">
    <property type="entry name" value="AMY1"/>
</dbReference>
<comment type="subcellular location">
    <subcellularLocation>
        <location evidence="1">Nucleus</location>
    </subcellularLocation>
</comment>
<dbReference type="PRINTS" id="PR02028">
    <property type="entry name" value="CMYCBINDINGP"/>
</dbReference>
<accession>A0AAV2MA67</accession>
<evidence type="ECO:0000313" key="5">
    <source>
        <dbReference type="EMBL" id="CAL1610222.1"/>
    </source>
</evidence>
<evidence type="ECO:0000256" key="1">
    <source>
        <dbReference type="ARBA" id="ARBA00004123"/>
    </source>
</evidence>
<name>A0AAV2MA67_KNICA</name>
<gene>
    <name evidence="5" type="ORF">KC01_LOCUS36874</name>
</gene>
<evidence type="ECO:0000256" key="4">
    <source>
        <dbReference type="SAM" id="Coils"/>
    </source>
</evidence>
<comment type="similarity">
    <text evidence="2">Belongs to the AMY1 family.</text>
</comment>
<dbReference type="PANTHER" id="PTHR13168">
    <property type="entry name" value="ASSOCIATE OF C-MYC AMY-1"/>
    <property type="match status" value="1"/>
</dbReference>
<reference evidence="5 6" key="1">
    <citation type="submission" date="2024-04" db="EMBL/GenBank/DDBJ databases">
        <authorList>
            <person name="Waldvogel A.-M."/>
            <person name="Schoenle A."/>
        </authorList>
    </citation>
    <scope>NUCLEOTIDE SEQUENCE [LARGE SCALE GENOMIC DNA]</scope>
</reference>
<sequence length="103" mass="11802">MARFHGTPDSKRDQFRRYLEKGGVIDSLTTVLVSLYEQLEKPNNALEFVKRNLGTAGHSSDSEDLQQQISELKQKCAHLTEENKKMKEKLLQYEPEPDPQNGV</sequence>
<dbReference type="GO" id="GO:0005634">
    <property type="term" value="C:nucleus"/>
    <property type="evidence" value="ECO:0007669"/>
    <property type="project" value="UniProtKB-SubCell"/>
</dbReference>
<dbReference type="AlphaFoldDB" id="A0AAV2MA67"/>
<keyword evidence="4" id="KW-0175">Coiled coil</keyword>
<keyword evidence="6" id="KW-1185">Reference proteome</keyword>
<proteinExistence type="inferred from homology"/>
<keyword evidence="3" id="KW-0539">Nucleus</keyword>
<evidence type="ECO:0000256" key="3">
    <source>
        <dbReference type="ARBA" id="ARBA00023242"/>
    </source>
</evidence>